<dbReference type="AlphaFoldDB" id="A0A811UT59"/>
<organism evidence="1 2">
    <name type="scientific">Ceratitis capitata</name>
    <name type="common">Mediterranean fruit fly</name>
    <name type="synonym">Tephritis capitata</name>
    <dbReference type="NCBI Taxonomy" id="7213"/>
    <lineage>
        <taxon>Eukaryota</taxon>
        <taxon>Metazoa</taxon>
        <taxon>Ecdysozoa</taxon>
        <taxon>Arthropoda</taxon>
        <taxon>Hexapoda</taxon>
        <taxon>Insecta</taxon>
        <taxon>Pterygota</taxon>
        <taxon>Neoptera</taxon>
        <taxon>Endopterygota</taxon>
        <taxon>Diptera</taxon>
        <taxon>Brachycera</taxon>
        <taxon>Muscomorpha</taxon>
        <taxon>Tephritoidea</taxon>
        <taxon>Tephritidae</taxon>
        <taxon>Ceratitis</taxon>
        <taxon>Ceratitis</taxon>
    </lineage>
</organism>
<proteinExistence type="predicted"/>
<dbReference type="Proteomes" id="UP000606786">
    <property type="component" value="Unassembled WGS sequence"/>
</dbReference>
<dbReference type="EMBL" id="CAJHJT010000034">
    <property type="protein sequence ID" value="CAD7002352.1"/>
    <property type="molecule type" value="Genomic_DNA"/>
</dbReference>
<comment type="caution">
    <text evidence="1">The sequence shown here is derived from an EMBL/GenBank/DDBJ whole genome shotgun (WGS) entry which is preliminary data.</text>
</comment>
<protein>
    <submittedName>
        <fullName evidence="1">(Mediterranean fruit fly) hypothetical protein</fullName>
    </submittedName>
</protein>
<gene>
    <name evidence="1" type="ORF">CCAP1982_LOCUS10837</name>
</gene>
<evidence type="ECO:0000313" key="2">
    <source>
        <dbReference type="Proteomes" id="UP000606786"/>
    </source>
</evidence>
<accession>A0A811UT59</accession>
<reference evidence="1" key="1">
    <citation type="submission" date="2020-11" db="EMBL/GenBank/DDBJ databases">
        <authorList>
            <person name="Whitehead M."/>
        </authorList>
    </citation>
    <scope>NUCLEOTIDE SEQUENCE</scope>
    <source>
        <strain evidence="1">EGII</strain>
    </source>
</reference>
<evidence type="ECO:0000313" key="1">
    <source>
        <dbReference type="EMBL" id="CAD7002352.1"/>
    </source>
</evidence>
<sequence>MEMRKSRLPYRVLRNNNVKIATSAHVNALKSQYENGVNKINTINKSQKIRVRQKATDIRLNQQQQPSK</sequence>
<name>A0A811UT59_CERCA</name>
<keyword evidence="2" id="KW-1185">Reference proteome</keyword>